<evidence type="ECO:0000313" key="5">
    <source>
        <dbReference type="EMBL" id="CDZ54401.1"/>
    </source>
</evidence>
<reference evidence="5 6" key="1">
    <citation type="submission" date="2014-08" db="EMBL/GenBank/DDBJ databases">
        <authorList>
            <person name="Chen Y.-H."/>
        </authorList>
    </citation>
    <scope>NUCLEOTIDE SEQUENCE [LARGE SCALE GENOMIC DNA]</scope>
</reference>
<dbReference type="SUPFAM" id="SSF111369">
    <property type="entry name" value="HlyD-like secretion proteins"/>
    <property type="match status" value="1"/>
</dbReference>
<dbReference type="NCBIfam" id="TIGR01730">
    <property type="entry name" value="RND_mfp"/>
    <property type="match status" value="1"/>
</dbReference>
<dbReference type="PANTHER" id="PTHR30469">
    <property type="entry name" value="MULTIDRUG RESISTANCE PROTEIN MDTA"/>
    <property type="match status" value="1"/>
</dbReference>
<evidence type="ECO:0000313" key="6">
    <source>
        <dbReference type="Proteomes" id="UP000039660"/>
    </source>
</evidence>
<evidence type="ECO:0000259" key="4">
    <source>
        <dbReference type="Pfam" id="PF25989"/>
    </source>
</evidence>
<feature type="domain" description="YknX-like C-terminal permuted SH3-like" evidence="4">
    <location>
        <begin position="283"/>
        <end position="349"/>
    </location>
</feature>
<accession>A0A0T7H4G5</accession>
<keyword evidence="2" id="KW-0175">Coiled coil</keyword>
<dbReference type="Gene3D" id="2.40.420.20">
    <property type="match status" value="1"/>
</dbReference>
<dbReference type="InterPro" id="IPR006143">
    <property type="entry name" value="RND_pump_MFP"/>
</dbReference>
<sequence length="366" mass="38723">MRSTTLLLALLLGSQLALAAEPVLAQQNKAAALTVTVANPAERRWPETVPAGGWLKPWHEAVIAAEIDGLRVTAVLADVGSVVSKGQPLVRLADEAVRAELRNQEAALASAKADLAKARANADRARKVQGSGVLSDEKINEYLITEQTAMAGVESAEALLESQKIKLAKTTILAVDDGLITSRSAQLGGVVSSGTELFRMIRQQRVEWQAEVSARYLPRIRQGLTAAIVGPGDRRVKGTVRLVAPTVSTDTGRAIAYVALPAEARPPIGLYVTGQIELETTAALTVPETALVLRDGIAYVFTVDAGKRAARVRVETGRRNGSEVEILSGLDRSTGVVVTGGAFLSDKALVRIAEGAFAELEKGESR</sequence>
<dbReference type="PANTHER" id="PTHR30469:SF15">
    <property type="entry name" value="HLYD FAMILY OF SECRETION PROTEINS"/>
    <property type="match status" value="1"/>
</dbReference>
<feature type="signal peptide" evidence="3">
    <location>
        <begin position="1"/>
        <end position="19"/>
    </location>
</feature>
<keyword evidence="3" id="KW-0732">Signal</keyword>
<evidence type="ECO:0000256" key="2">
    <source>
        <dbReference type="SAM" id="Coils"/>
    </source>
</evidence>
<evidence type="ECO:0000256" key="3">
    <source>
        <dbReference type="SAM" id="SignalP"/>
    </source>
</evidence>
<dbReference type="GO" id="GO:1990281">
    <property type="term" value="C:efflux pump complex"/>
    <property type="evidence" value="ECO:0007669"/>
    <property type="project" value="TreeGrafter"/>
</dbReference>
<organism evidence="5 6">
    <name type="scientific">Neorhizobium galegae bv. officinalis</name>
    <dbReference type="NCBI Taxonomy" id="323656"/>
    <lineage>
        <taxon>Bacteria</taxon>
        <taxon>Pseudomonadati</taxon>
        <taxon>Pseudomonadota</taxon>
        <taxon>Alphaproteobacteria</taxon>
        <taxon>Hyphomicrobiales</taxon>
        <taxon>Rhizobiaceae</taxon>
        <taxon>Rhizobium/Agrobacterium group</taxon>
        <taxon>Neorhizobium</taxon>
    </lineage>
</organism>
<protein>
    <submittedName>
        <fullName evidence="5">Efflux transporter, RND family, MFP subunit</fullName>
    </submittedName>
</protein>
<feature type="chain" id="PRO_5006683887" evidence="3">
    <location>
        <begin position="20"/>
        <end position="366"/>
    </location>
</feature>
<dbReference type="EMBL" id="CCRK01000021">
    <property type="protein sequence ID" value="CDZ54401.1"/>
    <property type="molecule type" value="Genomic_DNA"/>
</dbReference>
<dbReference type="Pfam" id="PF25989">
    <property type="entry name" value="YknX_C"/>
    <property type="match status" value="1"/>
</dbReference>
<dbReference type="Gene3D" id="2.40.30.170">
    <property type="match status" value="1"/>
</dbReference>
<dbReference type="Proteomes" id="UP000039660">
    <property type="component" value="Unassembled WGS sequence"/>
</dbReference>
<dbReference type="RefSeq" id="WP_046638215.1">
    <property type="nucleotide sequence ID" value="NZ_CCRK01000021.1"/>
</dbReference>
<name>A0A0T7H4G5_NEOGA</name>
<dbReference type="InterPro" id="IPR058637">
    <property type="entry name" value="YknX-like_C"/>
</dbReference>
<dbReference type="AlphaFoldDB" id="A0A0T7H4G5"/>
<dbReference type="Gene3D" id="2.40.50.100">
    <property type="match status" value="1"/>
</dbReference>
<comment type="similarity">
    <text evidence="1">Belongs to the membrane fusion protein (MFP) (TC 8.A.1) family.</text>
</comment>
<proteinExistence type="inferred from homology"/>
<dbReference type="Gene3D" id="1.10.287.470">
    <property type="entry name" value="Helix hairpin bin"/>
    <property type="match status" value="1"/>
</dbReference>
<dbReference type="GO" id="GO:0015562">
    <property type="term" value="F:efflux transmembrane transporter activity"/>
    <property type="evidence" value="ECO:0007669"/>
    <property type="project" value="TreeGrafter"/>
</dbReference>
<evidence type="ECO:0000256" key="1">
    <source>
        <dbReference type="ARBA" id="ARBA00009477"/>
    </source>
</evidence>
<gene>
    <name evidence="5" type="ORF">NGAL_HAMBI1189_54890</name>
</gene>
<feature type="coiled-coil region" evidence="2">
    <location>
        <begin position="101"/>
        <end position="128"/>
    </location>
</feature>